<dbReference type="AlphaFoldDB" id="A0A6M4H0F6"/>
<evidence type="ECO:0000256" key="8">
    <source>
        <dbReference type="SAM" id="SignalP"/>
    </source>
</evidence>
<accession>A0A6M4H0F6</accession>
<feature type="transmembrane region" description="Helical" evidence="7">
    <location>
        <begin position="360"/>
        <end position="378"/>
    </location>
</feature>
<dbReference type="PROSITE" id="PS00194">
    <property type="entry name" value="THIOREDOXIN_1"/>
    <property type="match status" value="1"/>
</dbReference>
<dbReference type="InterPro" id="IPR036249">
    <property type="entry name" value="Thioredoxin-like_sf"/>
</dbReference>
<evidence type="ECO:0000256" key="4">
    <source>
        <dbReference type="ARBA" id="ARBA00022989"/>
    </source>
</evidence>
<feature type="transmembrane region" description="Helical" evidence="7">
    <location>
        <begin position="564"/>
        <end position="583"/>
    </location>
</feature>
<name>A0A6M4H0F6_9PROT</name>
<dbReference type="PANTHER" id="PTHR32234">
    <property type="entry name" value="THIOL:DISULFIDE INTERCHANGE PROTEIN DSBD"/>
    <property type="match status" value="1"/>
</dbReference>
<feature type="chain" id="PRO_5026660864" evidence="8">
    <location>
        <begin position="21"/>
        <end position="725"/>
    </location>
</feature>
<dbReference type="InterPro" id="IPR028250">
    <property type="entry name" value="DsbDN"/>
</dbReference>
<keyword evidence="4 7" id="KW-1133">Transmembrane helix</keyword>
<feature type="transmembrane region" description="Helical" evidence="7">
    <location>
        <begin position="398"/>
        <end position="419"/>
    </location>
</feature>
<feature type="transmembrane region" description="Helical" evidence="7">
    <location>
        <begin position="514"/>
        <end position="532"/>
    </location>
</feature>
<dbReference type="SUPFAM" id="SSF52833">
    <property type="entry name" value="Thioredoxin-like"/>
    <property type="match status" value="1"/>
</dbReference>
<evidence type="ECO:0000256" key="3">
    <source>
        <dbReference type="ARBA" id="ARBA00022748"/>
    </source>
</evidence>
<sequence length="725" mass="76145">MHLPRAFLATLLAAALPLFAAPVVKTEHVEAQLLPERTHAQPGKSVVVGLRLQMIPHWHTYWKNPGDSGLPTRIKWTLPAGWSAGAIQWPHPKNLPVGPLNNYGYEDEVVLLTELTVPADAKPGTVPIKASADWLVCKEICIPEKGELDLALKVDAAPPAESDRWKPSFERARAMLPVSDAALKADAGITGKNVVLRLALPSGLPAKVTFFPERDNVIEAAAPQRVARSGDALLIEMKLQDAVPKDLPVLKGVVVADGAWPGASDRRAMEVSAPVGSPIAMAGSSASGGGTGGSATGFTGGSATGSTDVGGSVATALLFALLGGLLLNLMPCVFPVLGIKVMGFVEHAHGDAKALRMQGIVFTVGVLVSFLVLAGLMLALRAGGTQLGWGFQLQSPAFVTLLAMLFFVLALNLAGVFEWGLFAQSMTSDVSAKGRNADAFLAGVLASVVATPCTAPFMGAAVGFTLAQPAAVSLAVFLALGAGMALPVLLLSFFPALLKKLPKPGAWMETFKQVMAFPLFATVAWLAWVLGAQSGNDGVFGLLLGLVAIAIGAWIYGRWAQSESALRPVFAVLFAALGVYVAWPDATASVTPGVTANKAGELPWQAWSPEKVAELTAAGKPVFVDYTAAWCVTCQVNKRVVLNSSSVVAAFAQRGIVPLKADWTNNDPRITQSLQELGRNAVPVYVLYLPGEAKPRLLPEVLTSSLVLAEIDKLPTDTKTAITQR</sequence>
<feature type="transmembrane region" description="Helical" evidence="7">
    <location>
        <begin position="316"/>
        <end position="339"/>
    </location>
</feature>
<dbReference type="Pfam" id="PF11412">
    <property type="entry name" value="DsbD_N"/>
    <property type="match status" value="1"/>
</dbReference>
<reference evidence="11 12" key="1">
    <citation type="submission" date="2020-04" db="EMBL/GenBank/DDBJ databases">
        <title>Usitatibacter rugosus gen. nov., sp. nov. and Usitatibacter palustris sp. nov., novel members of Usitatibacteraceae fam. nov. within the order Nitrosomonadales isolated from soil.</title>
        <authorList>
            <person name="Huber K.J."/>
            <person name="Neumann-Schaal M."/>
            <person name="Geppert A."/>
            <person name="Luckner M."/>
            <person name="Wanner G."/>
            <person name="Overmann J."/>
        </authorList>
    </citation>
    <scope>NUCLEOTIDE SEQUENCE [LARGE SCALE GENOMIC DNA]</scope>
    <source>
        <strain evidence="11 12">0125_3</strain>
    </source>
</reference>
<gene>
    <name evidence="11" type="primary">dsbD</name>
    <name evidence="11" type="ORF">DSM104443_04075</name>
</gene>
<dbReference type="InterPro" id="IPR035671">
    <property type="entry name" value="DsbD_gamma"/>
</dbReference>
<dbReference type="InterPro" id="IPR003834">
    <property type="entry name" value="Cyt_c_assmbl_TM_dom"/>
</dbReference>
<keyword evidence="8" id="KW-0732">Signal</keyword>
<keyword evidence="12" id="KW-1185">Reference proteome</keyword>
<feature type="signal peptide" evidence="8">
    <location>
        <begin position="1"/>
        <end position="20"/>
    </location>
</feature>
<feature type="domain" description="Cytochrome C biogenesis protein transmembrane" evidence="9">
    <location>
        <begin position="316"/>
        <end position="527"/>
    </location>
</feature>
<dbReference type="InterPro" id="IPR017937">
    <property type="entry name" value="Thioredoxin_CS"/>
</dbReference>
<evidence type="ECO:0000256" key="7">
    <source>
        <dbReference type="SAM" id="Phobius"/>
    </source>
</evidence>
<feature type="transmembrane region" description="Helical" evidence="7">
    <location>
        <begin position="440"/>
        <end position="464"/>
    </location>
</feature>
<keyword evidence="11" id="KW-0560">Oxidoreductase</keyword>
<dbReference type="CDD" id="cd02953">
    <property type="entry name" value="DsbDgamma"/>
    <property type="match status" value="1"/>
</dbReference>
<dbReference type="GO" id="GO:0045454">
    <property type="term" value="P:cell redox homeostasis"/>
    <property type="evidence" value="ECO:0007669"/>
    <property type="project" value="TreeGrafter"/>
</dbReference>
<dbReference type="KEGG" id="uru:DSM104443_04075"/>
<comment type="subcellular location">
    <subcellularLocation>
        <location evidence="1">Membrane</location>
        <topology evidence="1">Multi-pass membrane protein</topology>
    </subcellularLocation>
</comment>
<feature type="transmembrane region" description="Helical" evidence="7">
    <location>
        <begin position="470"/>
        <end position="494"/>
    </location>
</feature>
<dbReference type="EC" id="1.8.1.8" evidence="11"/>
<dbReference type="GO" id="GO:0047134">
    <property type="term" value="F:protein-disulfide reductase [NAD(P)H] activity"/>
    <property type="evidence" value="ECO:0007669"/>
    <property type="project" value="UniProtKB-EC"/>
</dbReference>
<feature type="transmembrane region" description="Helical" evidence="7">
    <location>
        <begin position="538"/>
        <end position="557"/>
    </location>
</feature>
<feature type="domain" description="Thiol:disulfide interchange protein DsbD N-terminal" evidence="10">
    <location>
        <begin position="31"/>
        <end position="150"/>
    </location>
</feature>
<keyword evidence="6" id="KW-0676">Redox-active center</keyword>
<organism evidence="11 12">
    <name type="scientific">Usitatibacter rugosus</name>
    <dbReference type="NCBI Taxonomy" id="2732067"/>
    <lineage>
        <taxon>Bacteria</taxon>
        <taxon>Pseudomonadati</taxon>
        <taxon>Pseudomonadota</taxon>
        <taxon>Betaproteobacteria</taxon>
        <taxon>Nitrosomonadales</taxon>
        <taxon>Usitatibacteraceae</taxon>
        <taxon>Usitatibacter</taxon>
    </lineage>
</organism>
<keyword evidence="2 7" id="KW-0812">Transmembrane</keyword>
<evidence type="ECO:0000313" key="11">
    <source>
        <dbReference type="EMBL" id="QJR12981.1"/>
    </source>
</evidence>
<dbReference type="Pfam" id="PF13899">
    <property type="entry name" value="Thioredoxin_7"/>
    <property type="match status" value="1"/>
</dbReference>
<dbReference type="Gene3D" id="3.40.30.10">
    <property type="entry name" value="Glutaredoxin"/>
    <property type="match status" value="1"/>
</dbReference>
<dbReference type="GO" id="GO:0017004">
    <property type="term" value="P:cytochrome complex assembly"/>
    <property type="evidence" value="ECO:0007669"/>
    <property type="project" value="UniProtKB-KW"/>
</dbReference>
<keyword evidence="5 7" id="KW-0472">Membrane</keyword>
<evidence type="ECO:0000256" key="5">
    <source>
        <dbReference type="ARBA" id="ARBA00023136"/>
    </source>
</evidence>
<proteinExistence type="predicted"/>
<protein>
    <submittedName>
        <fullName evidence="11">Thiol:disulfide interchange protein DsbD</fullName>
        <ecNumber evidence="11">1.8.1.8</ecNumber>
    </submittedName>
</protein>
<keyword evidence="3" id="KW-0201">Cytochrome c-type biogenesis</keyword>
<dbReference type="EMBL" id="CP053069">
    <property type="protein sequence ID" value="QJR12981.1"/>
    <property type="molecule type" value="Genomic_DNA"/>
</dbReference>
<evidence type="ECO:0000256" key="2">
    <source>
        <dbReference type="ARBA" id="ARBA00022692"/>
    </source>
</evidence>
<evidence type="ECO:0000256" key="6">
    <source>
        <dbReference type="ARBA" id="ARBA00023284"/>
    </source>
</evidence>
<evidence type="ECO:0000259" key="9">
    <source>
        <dbReference type="Pfam" id="PF02683"/>
    </source>
</evidence>
<dbReference type="Pfam" id="PF02683">
    <property type="entry name" value="DsbD_TM"/>
    <property type="match status" value="1"/>
</dbReference>
<dbReference type="GO" id="GO:0016020">
    <property type="term" value="C:membrane"/>
    <property type="evidence" value="ECO:0007669"/>
    <property type="project" value="UniProtKB-SubCell"/>
</dbReference>
<evidence type="ECO:0000259" key="10">
    <source>
        <dbReference type="Pfam" id="PF11412"/>
    </source>
</evidence>
<dbReference type="RefSeq" id="WP_171095662.1">
    <property type="nucleotide sequence ID" value="NZ_CP053069.1"/>
</dbReference>
<evidence type="ECO:0000313" key="12">
    <source>
        <dbReference type="Proteomes" id="UP000501534"/>
    </source>
</evidence>
<dbReference type="Proteomes" id="UP000501534">
    <property type="component" value="Chromosome"/>
</dbReference>
<dbReference type="PANTHER" id="PTHR32234:SF3">
    <property type="entry name" value="SUPPRESSION OF COPPER SENSITIVITY PROTEIN"/>
    <property type="match status" value="1"/>
</dbReference>
<evidence type="ECO:0000256" key="1">
    <source>
        <dbReference type="ARBA" id="ARBA00004141"/>
    </source>
</evidence>